<dbReference type="Gene3D" id="1.20.1530.20">
    <property type="match status" value="1"/>
</dbReference>
<evidence type="ECO:0000259" key="6">
    <source>
        <dbReference type="Pfam" id="PF00999"/>
    </source>
</evidence>
<sequence length="424" mass="45769">MWLDGSYWQELKTLFMEHPLFLVGILLIIGYFLGKLFRRLTMPEISGFIFAGLIVNSFTTGLVTHELTASLNIVTETAIGLLALSVGAEFSVRKMRRIGRNVVRITFIGLLVTFLVVLVSCLALSRVFPELPVGYPYAILLAVMACATAPAVIIAEIHHLRAHGRFVDYLFGVVALGDAVAVVVFGLAFTVVINILNVQVAASYTLISSLREIALSVVAGAIGGLVLHLLSRRIQNPGEHLIATIGVLFIMTGFAIVLHLSPLLANMVMGAVLINLSSGNHRLFRQIEPLTPPIYALFFVIAGIEMNPGIFLQRTVLIAGLFYIVVRAAGKYAGTYAGTLACGLAPPIRRNLGLCMFSQGGIALGFVLLIQSSPLATGLIEGDPLYGVFPEMVNIVLASIFVNEIASPFLLRHAILRGNEMEAE</sequence>
<feature type="transmembrane region" description="Helical" evidence="5">
    <location>
        <begin position="45"/>
        <end position="63"/>
    </location>
</feature>
<dbReference type="PANTHER" id="PTHR43021:SF2">
    <property type="entry name" value="CATION_H+ EXCHANGER DOMAIN-CONTAINING PROTEIN"/>
    <property type="match status" value="1"/>
</dbReference>
<dbReference type="RefSeq" id="WP_349245177.1">
    <property type="nucleotide sequence ID" value="NZ_JASCXX010000013.1"/>
</dbReference>
<dbReference type="Proteomes" id="UP001431776">
    <property type="component" value="Unassembled WGS sequence"/>
</dbReference>
<evidence type="ECO:0000256" key="5">
    <source>
        <dbReference type="SAM" id="Phobius"/>
    </source>
</evidence>
<reference evidence="7" key="1">
    <citation type="submission" date="2023-05" db="EMBL/GenBank/DDBJ databases">
        <title>Anaerotaeda fermentans gen. nov., sp. nov., a novel anaerobic planctomycete of the new family within the order Sedimentisphaerales isolated from Taman Peninsula, Russia.</title>
        <authorList>
            <person name="Khomyakova M.A."/>
            <person name="Merkel A.Y."/>
            <person name="Slobodkin A.I."/>
        </authorList>
    </citation>
    <scope>NUCLEOTIDE SEQUENCE</scope>
    <source>
        <strain evidence="7">M17dextr</strain>
    </source>
</reference>
<dbReference type="EMBL" id="JASCXX010000013">
    <property type="protein sequence ID" value="MDI6449768.1"/>
    <property type="molecule type" value="Genomic_DNA"/>
</dbReference>
<keyword evidence="8" id="KW-1185">Reference proteome</keyword>
<feature type="transmembrane region" description="Helical" evidence="5">
    <location>
        <begin position="69"/>
        <end position="90"/>
    </location>
</feature>
<dbReference type="InterPro" id="IPR038770">
    <property type="entry name" value="Na+/solute_symporter_sf"/>
</dbReference>
<protein>
    <submittedName>
        <fullName evidence="7">Cation:proton antiporter</fullName>
    </submittedName>
</protein>
<dbReference type="AlphaFoldDB" id="A0AAW6TVU0"/>
<comment type="subcellular location">
    <subcellularLocation>
        <location evidence="1">Membrane</location>
        <topology evidence="1">Multi-pass membrane protein</topology>
    </subcellularLocation>
</comment>
<evidence type="ECO:0000256" key="4">
    <source>
        <dbReference type="ARBA" id="ARBA00023136"/>
    </source>
</evidence>
<feature type="transmembrane region" description="Helical" evidence="5">
    <location>
        <begin position="137"/>
        <end position="157"/>
    </location>
</feature>
<feature type="transmembrane region" description="Helical" evidence="5">
    <location>
        <begin position="352"/>
        <end position="372"/>
    </location>
</feature>
<feature type="transmembrane region" description="Helical" evidence="5">
    <location>
        <begin position="20"/>
        <end position="38"/>
    </location>
</feature>
<keyword evidence="3 5" id="KW-1133">Transmembrane helix</keyword>
<feature type="transmembrane region" description="Helical" evidence="5">
    <location>
        <begin position="392"/>
        <end position="411"/>
    </location>
</feature>
<feature type="transmembrane region" description="Helical" evidence="5">
    <location>
        <begin position="102"/>
        <end position="125"/>
    </location>
</feature>
<organism evidence="7 8">
    <name type="scientific">Anaerobaca lacustris</name>
    <dbReference type="NCBI Taxonomy" id="3044600"/>
    <lineage>
        <taxon>Bacteria</taxon>
        <taxon>Pseudomonadati</taxon>
        <taxon>Planctomycetota</taxon>
        <taxon>Phycisphaerae</taxon>
        <taxon>Sedimentisphaerales</taxon>
        <taxon>Anaerobacaceae</taxon>
        <taxon>Anaerobaca</taxon>
    </lineage>
</organism>
<feature type="transmembrane region" description="Helical" evidence="5">
    <location>
        <begin position="169"/>
        <end position="193"/>
    </location>
</feature>
<dbReference type="Pfam" id="PF00999">
    <property type="entry name" value="Na_H_Exchanger"/>
    <property type="match status" value="1"/>
</dbReference>
<dbReference type="GO" id="GO:0016020">
    <property type="term" value="C:membrane"/>
    <property type="evidence" value="ECO:0007669"/>
    <property type="project" value="UniProtKB-SubCell"/>
</dbReference>
<feature type="transmembrane region" description="Helical" evidence="5">
    <location>
        <begin position="242"/>
        <end position="274"/>
    </location>
</feature>
<feature type="domain" description="Cation/H+ exchanger transmembrane" evidence="6">
    <location>
        <begin position="30"/>
        <end position="405"/>
    </location>
</feature>
<feature type="transmembrane region" description="Helical" evidence="5">
    <location>
        <begin position="294"/>
        <end position="326"/>
    </location>
</feature>
<comment type="caution">
    <text evidence="7">The sequence shown here is derived from an EMBL/GenBank/DDBJ whole genome shotgun (WGS) entry which is preliminary data.</text>
</comment>
<dbReference type="PANTHER" id="PTHR43021">
    <property type="entry name" value="NA(+)/H(+) ANTIPORTER-RELATED"/>
    <property type="match status" value="1"/>
</dbReference>
<dbReference type="GO" id="GO:1902600">
    <property type="term" value="P:proton transmembrane transport"/>
    <property type="evidence" value="ECO:0007669"/>
    <property type="project" value="InterPro"/>
</dbReference>
<accession>A0AAW6TVU0</accession>
<proteinExistence type="predicted"/>
<dbReference type="InterPro" id="IPR006153">
    <property type="entry name" value="Cation/H_exchanger_TM"/>
</dbReference>
<evidence type="ECO:0000256" key="3">
    <source>
        <dbReference type="ARBA" id="ARBA00022989"/>
    </source>
</evidence>
<keyword evidence="4 5" id="KW-0472">Membrane</keyword>
<evidence type="ECO:0000256" key="2">
    <source>
        <dbReference type="ARBA" id="ARBA00022692"/>
    </source>
</evidence>
<dbReference type="GO" id="GO:0015297">
    <property type="term" value="F:antiporter activity"/>
    <property type="evidence" value="ECO:0007669"/>
    <property type="project" value="InterPro"/>
</dbReference>
<gene>
    <name evidence="7" type="ORF">QJ522_11985</name>
</gene>
<feature type="transmembrane region" description="Helical" evidence="5">
    <location>
        <begin position="213"/>
        <end position="230"/>
    </location>
</feature>
<evidence type="ECO:0000256" key="1">
    <source>
        <dbReference type="ARBA" id="ARBA00004141"/>
    </source>
</evidence>
<keyword evidence="2 5" id="KW-0812">Transmembrane</keyword>
<evidence type="ECO:0000313" key="8">
    <source>
        <dbReference type="Proteomes" id="UP001431776"/>
    </source>
</evidence>
<name>A0AAW6TVU0_9BACT</name>
<evidence type="ECO:0000313" key="7">
    <source>
        <dbReference type="EMBL" id="MDI6449768.1"/>
    </source>
</evidence>